<proteinExistence type="inferred from homology"/>
<keyword evidence="2" id="KW-0813">Transport</keyword>
<dbReference type="Pfam" id="PF03480">
    <property type="entry name" value="DctP"/>
    <property type="match status" value="1"/>
</dbReference>
<comment type="caution">
    <text evidence="5">The sequence shown here is derived from an EMBL/GenBank/DDBJ whole genome shotgun (WGS) entry which is preliminary data.</text>
</comment>
<dbReference type="NCBIfam" id="NF037995">
    <property type="entry name" value="TRAP_S1"/>
    <property type="match status" value="1"/>
</dbReference>
<keyword evidence="4" id="KW-0472">Membrane</keyword>
<dbReference type="STRING" id="1797291.A2V47_06810"/>
<keyword evidence="3" id="KW-0732">Signal</keyword>
<organism evidence="5 6">
    <name type="scientific">Candidatus Sediminicultor quintus</name>
    <dbReference type="NCBI Taxonomy" id="1797291"/>
    <lineage>
        <taxon>Bacteria</taxon>
        <taxon>Pseudomonadati</taxon>
        <taxon>Atribacterota</taxon>
        <taxon>Candidatus Phoenicimicrobiia</taxon>
        <taxon>Candidatus Pheonicimicrobiales</taxon>
        <taxon>Candidatus Phoenicimicrobiaceae</taxon>
        <taxon>Candidatus Sediminicultor</taxon>
    </lineage>
</organism>
<dbReference type="InterPro" id="IPR018389">
    <property type="entry name" value="DctP_fam"/>
</dbReference>
<reference evidence="5 6" key="1">
    <citation type="journal article" date="2016" name="Nat. Commun.">
        <title>Thousands of microbial genomes shed light on interconnected biogeochemical processes in an aquifer system.</title>
        <authorList>
            <person name="Anantharaman K."/>
            <person name="Brown C.T."/>
            <person name="Hug L.A."/>
            <person name="Sharon I."/>
            <person name="Castelle C.J."/>
            <person name="Probst A.J."/>
            <person name="Thomas B.C."/>
            <person name="Singh A."/>
            <person name="Wilkins M.J."/>
            <person name="Karaoz U."/>
            <person name="Brodie E.L."/>
            <person name="Williams K.H."/>
            <person name="Hubbard S.S."/>
            <person name="Banfield J.F."/>
        </authorList>
    </citation>
    <scope>NUCLEOTIDE SEQUENCE [LARGE SCALE GENOMIC DNA]</scope>
</reference>
<evidence type="ECO:0000256" key="3">
    <source>
        <dbReference type="ARBA" id="ARBA00022729"/>
    </source>
</evidence>
<comment type="similarity">
    <text evidence="1">Belongs to the bacterial solute-binding protein 7 family.</text>
</comment>
<gene>
    <name evidence="5" type="ORF">A2V47_06810</name>
</gene>
<protein>
    <recommendedName>
        <fullName evidence="7">C4-dicarboxylate ABC transporter substrate-binding protein</fullName>
    </recommendedName>
</protein>
<feature type="transmembrane region" description="Helical" evidence="4">
    <location>
        <begin position="6"/>
        <end position="25"/>
    </location>
</feature>
<dbReference type="EMBL" id="MEYH01000042">
    <property type="protein sequence ID" value="OGD16004.1"/>
    <property type="molecule type" value="Genomic_DNA"/>
</dbReference>
<evidence type="ECO:0000313" key="6">
    <source>
        <dbReference type="Proteomes" id="UP000177701"/>
    </source>
</evidence>
<sequence length="351" mass="38908">MSKNSILFSILLVIIIMLSMVLLGYSQTPALSSELPKVTWKWNFYAMSIEDEEMAKNLATQVIPAVKERTGGKFIIEALWGPELGIAPANYPKALASGALDLAWTYPGYNIGDIPIIGLCVLPMLVSNTEEYKITAEIFRPGYEKAYEEAYNGAVRLVVQGPYNWAQLVTTKPAKSIMDWSGLKIRVAGKVEMQYIETMGGTGLMTTWDEMVTSLRQGVVQGAFTDFGSMTNAKLYEMCKNVYVVNAMMGDHHVIMSTKSFDKLPKEYQDILLEEMAKAEAYNWSTIVPVNSRFGEALKTWEDNGANIFQATPEELKALSALCVPIWEKIASDIGPEAVLLLQKARTALGK</sequence>
<dbReference type="Proteomes" id="UP000177701">
    <property type="component" value="Unassembled WGS sequence"/>
</dbReference>
<dbReference type="GO" id="GO:0055085">
    <property type="term" value="P:transmembrane transport"/>
    <property type="evidence" value="ECO:0007669"/>
    <property type="project" value="InterPro"/>
</dbReference>
<dbReference type="PANTHER" id="PTHR33376">
    <property type="match status" value="1"/>
</dbReference>
<keyword evidence="4" id="KW-0812">Transmembrane</keyword>
<evidence type="ECO:0000256" key="1">
    <source>
        <dbReference type="ARBA" id="ARBA00009023"/>
    </source>
</evidence>
<dbReference type="PANTHER" id="PTHR33376:SF7">
    <property type="entry name" value="C4-DICARBOXYLATE-BINDING PROTEIN DCTB"/>
    <property type="match status" value="1"/>
</dbReference>
<dbReference type="InterPro" id="IPR038404">
    <property type="entry name" value="TRAP_DctP_sf"/>
</dbReference>
<evidence type="ECO:0000256" key="4">
    <source>
        <dbReference type="SAM" id="Phobius"/>
    </source>
</evidence>
<dbReference type="Gene3D" id="3.40.190.170">
    <property type="entry name" value="Bacterial extracellular solute-binding protein, family 7"/>
    <property type="match status" value="1"/>
</dbReference>
<evidence type="ECO:0000256" key="2">
    <source>
        <dbReference type="ARBA" id="ARBA00022448"/>
    </source>
</evidence>
<accession>A0A1F5ADJ1</accession>
<evidence type="ECO:0000313" key="5">
    <source>
        <dbReference type="EMBL" id="OGD16004.1"/>
    </source>
</evidence>
<dbReference type="AlphaFoldDB" id="A0A1F5ADJ1"/>
<name>A0A1F5ADJ1_9BACT</name>
<evidence type="ECO:0008006" key="7">
    <source>
        <dbReference type="Google" id="ProtNLM"/>
    </source>
</evidence>
<keyword evidence="4" id="KW-1133">Transmembrane helix</keyword>